<evidence type="ECO:0000313" key="2">
    <source>
        <dbReference type="EMBL" id="KAG5544624.1"/>
    </source>
</evidence>
<keyword evidence="3" id="KW-1185">Reference proteome</keyword>
<dbReference type="EMBL" id="JACTNZ010000006">
    <property type="protein sequence ID" value="KAG5544624.1"/>
    <property type="molecule type" value="Genomic_DNA"/>
</dbReference>
<dbReference type="AlphaFoldDB" id="A0AAV6JWU5"/>
<evidence type="ECO:0000259" key="1">
    <source>
        <dbReference type="Pfam" id="PF23098"/>
    </source>
</evidence>
<dbReference type="InterPro" id="IPR015943">
    <property type="entry name" value="WD40/YVTN_repeat-like_dom_sf"/>
</dbReference>
<proteinExistence type="predicted"/>
<evidence type="ECO:0000313" key="3">
    <source>
        <dbReference type="Proteomes" id="UP000823749"/>
    </source>
</evidence>
<dbReference type="Gene3D" id="2.130.10.10">
    <property type="entry name" value="YVTN repeat-like/Quinoprotein amine dehydrogenase"/>
    <property type="match status" value="1"/>
</dbReference>
<dbReference type="GO" id="GO:0032040">
    <property type="term" value="C:small-subunit processome"/>
    <property type="evidence" value="ECO:0007669"/>
    <property type="project" value="TreeGrafter"/>
</dbReference>
<feature type="domain" description="Nucleolar protein 10-like N-terminal" evidence="1">
    <location>
        <begin position="56"/>
        <end position="149"/>
    </location>
</feature>
<dbReference type="InterPro" id="IPR056551">
    <property type="entry name" value="Beta-prop_NOL10_N"/>
</dbReference>
<dbReference type="InterPro" id="IPR036322">
    <property type="entry name" value="WD40_repeat_dom_sf"/>
</dbReference>
<dbReference type="Pfam" id="PF23098">
    <property type="entry name" value="Beta-prop_NOL10_N"/>
    <property type="match status" value="1"/>
</dbReference>
<dbReference type="GO" id="GO:0030686">
    <property type="term" value="C:90S preribosome"/>
    <property type="evidence" value="ECO:0007669"/>
    <property type="project" value="TreeGrafter"/>
</dbReference>
<dbReference type="Proteomes" id="UP000823749">
    <property type="component" value="Chromosome 6"/>
</dbReference>
<protein>
    <recommendedName>
        <fullName evidence="1">Nucleolar protein 10-like N-terminal domain-containing protein</fullName>
    </recommendedName>
</protein>
<gene>
    <name evidence="2" type="ORF">RHGRI_017156</name>
</gene>
<name>A0AAV6JWU5_9ERIC</name>
<dbReference type="SUPFAM" id="SSF50978">
    <property type="entry name" value="WD40 repeat-like"/>
    <property type="match status" value="1"/>
</dbReference>
<comment type="caution">
    <text evidence="2">The sequence shown here is derived from an EMBL/GenBank/DDBJ whole genome shotgun (WGS) entry which is preliminary data.</text>
</comment>
<dbReference type="PANTHER" id="PTHR14927">
    <property type="entry name" value="NUCLEOLAR PROTEIN 10"/>
    <property type="match status" value="1"/>
</dbReference>
<reference evidence="2 3" key="1">
    <citation type="submission" date="2020-08" db="EMBL/GenBank/DDBJ databases">
        <title>Plant Genome Project.</title>
        <authorList>
            <person name="Zhang R.-G."/>
        </authorList>
    </citation>
    <scope>NUCLEOTIDE SEQUENCE [LARGE SCALE GENOMIC DNA]</scope>
    <source>
        <strain evidence="2">WSP0</strain>
        <tissue evidence="2">Leaf</tissue>
    </source>
</reference>
<dbReference type="PANTHER" id="PTHR14927:SF0">
    <property type="entry name" value="NUCLEOLAR PROTEIN 10"/>
    <property type="match status" value="1"/>
</dbReference>
<sequence>MVALFLDVGIPIRVVLSYYQKRLRQRIKTLAASISALSVLQGYGEKFISGSPALFSKRHGLVACGGEDGAVECFDMRVRSLVRRINDVAPADDIDQEVTAVEFDGEGGYLMAVGSSAGKVLIYDLRSSQSQPMQVKDHMYGSPISNIKCHQTLNSE</sequence>
<organism evidence="2 3">
    <name type="scientific">Rhododendron griersonianum</name>
    <dbReference type="NCBI Taxonomy" id="479676"/>
    <lineage>
        <taxon>Eukaryota</taxon>
        <taxon>Viridiplantae</taxon>
        <taxon>Streptophyta</taxon>
        <taxon>Embryophyta</taxon>
        <taxon>Tracheophyta</taxon>
        <taxon>Spermatophyta</taxon>
        <taxon>Magnoliopsida</taxon>
        <taxon>eudicotyledons</taxon>
        <taxon>Gunneridae</taxon>
        <taxon>Pentapetalae</taxon>
        <taxon>asterids</taxon>
        <taxon>Ericales</taxon>
        <taxon>Ericaceae</taxon>
        <taxon>Ericoideae</taxon>
        <taxon>Rhodoreae</taxon>
        <taxon>Rhododendron</taxon>
    </lineage>
</organism>
<dbReference type="GO" id="GO:0000462">
    <property type="term" value="P:maturation of SSU-rRNA from tricistronic rRNA transcript (SSU-rRNA, 5.8S rRNA, LSU-rRNA)"/>
    <property type="evidence" value="ECO:0007669"/>
    <property type="project" value="TreeGrafter"/>
</dbReference>
<dbReference type="InterPro" id="IPR040382">
    <property type="entry name" value="NOL10/Enp2"/>
</dbReference>
<accession>A0AAV6JWU5</accession>